<dbReference type="Proteomes" id="UP000306740">
    <property type="component" value="Unassembled WGS sequence"/>
</dbReference>
<dbReference type="EMBL" id="VDFR01000169">
    <property type="protein sequence ID" value="TNC33512.1"/>
    <property type="molecule type" value="Genomic_DNA"/>
</dbReference>
<comment type="caution">
    <text evidence="1">The sequence shown here is derived from an EMBL/GenBank/DDBJ whole genome shotgun (WGS) entry which is preliminary data.</text>
</comment>
<evidence type="ECO:0000313" key="2">
    <source>
        <dbReference type="Proteomes" id="UP000306740"/>
    </source>
</evidence>
<protein>
    <submittedName>
        <fullName evidence="1">Uncharacterized protein</fullName>
    </submittedName>
</protein>
<accession>A0A5C4MDN0</accession>
<dbReference type="AlphaFoldDB" id="A0A5C4MDN0"/>
<organism evidence="1 2">
    <name type="scientific">Mumia zhuanghuii</name>
    <dbReference type="NCBI Taxonomy" id="2585211"/>
    <lineage>
        <taxon>Bacteria</taxon>
        <taxon>Bacillati</taxon>
        <taxon>Actinomycetota</taxon>
        <taxon>Actinomycetes</taxon>
        <taxon>Propionibacteriales</taxon>
        <taxon>Nocardioidaceae</taxon>
        <taxon>Mumia</taxon>
    </lineage>
</organism>
<dbReference type="RefSeq" id="WP_139107086.1">
    <property type="nucleotide sequence ID" value="NZ_VDFR01000169.1"/>
</dbReference>
<evidence type="ECO:0000313" key="1">
    <source>
        <dbReference type="EMBL" id="TNC33512.1"/>
    </source>
</evidence>
<name>A0A5C4MDN0_9ACTN</name>
<proteinExistence type="predicted"/>
<sequence length="72" mass="8112">MFPFFEDRWFAEQLPFCAQWEAFFSDFRPFVADAQQMRPSSCQASRACCHQQAQQFATAVGTAAATLVDLGP</sequence>
<reference evidence="1 2" key="1">
    <citation type="submission" date="2019-05" db="EMBL/GenBank/DDBJ databases">
        <title>Mumia sp. nov., isolated from the intestinal contents of plateau pika (Ochotona curzoniae) in the Qinghai-Tibet plateau of China.</title>
        <authorList>
            <person name="Tian Z."/>
        </authorList>
    </citation>
    <scope>NUCLEOTIDE SEQUENCE [LARGE SCALE GENOMIC DNA]</scope>
    <source>
        <strain evidence="2">527</strain>
    </source>
</reference>
<gene>
    <name evidence="1" type="ORF">FHE65_28905</name>
</gene>